<dbReference type="AlphaFoldDB" id="A0A9X0CUX8"/>
<gene>
    <name evidence="1" type="ORF">OS493_034247</name>
</gene>
<protein>
    <submittedName>
        <fullName evidence="1">Uncharacterized protein</fullName>
    </submittedName>
</protein>
<accession>A0A9X0CUX8</accession>
<reference evidence="1" key="1">
    <citation type="submission" date="2023-01" db="EMBL/GenBank/DDBJ databases">
        <title>Genome assembly of the deep-sea coral Lophelia pertusa.</title>
        <authorList>
            <person name="Herrera S."/>
            <person name="Cordes E."/>
        </authorList>
    </citation>
    <scope>NUCLEOTIDE SEQUENCE</scope>
    <source>
        <strain evidence="1">USNM1676648</strain>
        <tissue evidence="1">Polyp</tissue>
    </source>
</reference>
<dbReference type="EMBL" id="MU826397">
    <property type="protein sequence ID" value="KAJ7376511.1"/>
    <property type="molecule type" value="Genomic_DNA"/>
</dbReference>
<sequence>MESKLLLLQATPVMSVTCPMTALRPVIVITCMLHDHLASFLQRKRSIWKRFAVNSLYTFSFLEAQRVQTTWKKIKKVKIFSKRPPTVQV</sequence>
<dbReference type="Proteomes" id="UP001163046">
    <property type="component" value="Unassembled WGS sequence"/>
</dbReference>
<organism evidence="1 2">
    <name type="scientific">Desmophyllum pertusum</name>
    <dbReference type="NCBI Taxonomy" id="174260"/>
    <lineage>
        <taxon>Eukaryota</taxon>
        <taxon>Metazoa</taxon>
        <taxon>Cnidaria</taxon>
        <taxon>Anthozoa</taxon>
        <taxon>Hexacorallia</taxon>
        <taxon>Scleractinia</taxon>
        <taxon>Caryophylliina</taxon>
        <taxon>Caryophylliidae</taxon>
        <taxon>Desmophyllum</taxon>
    </lineage>
</organism>
<name>A0A9X0CUX8_9CNID</name>
<evidence type="ECO:0000313" key="1">
    <source>
        <dbReference type="EMBL" id="KAJ7376511.1"/>
    </source>
</evidence>
<proteinExistence type="predicted"/>
<comment type="caution">
    <text evidence="1">The sequence shown here is derived from an EMBL/GenBank/DDBJ whole genome shotgun (WGS) entry which is preliminary data.</text>
</comment>
<evidence type="ECO:0000313" key="2">
    <source>
        <dbReference type="Proteomes" id="UP001163046"/>
    </source>
</evidence>
<keyword evidence="2" id="KW-1185">Reference proteome</keyword>